<evidence type="ECO:0000256" key="5">
    <source>
        <dbReference type="SAM" id="SignalP"/>
    </source>
</evidence>
<dbReference type="Gene3D" id="1.10.760.10">
    <property type="entry name" value="Cytochrome c-like domain"/>
    <property type="match status" value="1"/>
</dbReference>
<dbReference type="Proteomes" id="UP000199029">
    <property type="component" value="Unassembled WGS sequence"/>
</dbReference>
<dbReference type="GO" id="GO:0009055">
    <property type="term" value="F:electron transfer activity"/>
    <property type="evidence" value="ECO:0007669"/>
    <property type="project" value="InterPro"/>
</dbReference>
<dbReference type="Pfam" id="PF13442">
    <property type="entry name" value="Cytochrome_CBB3"/>
    <property type="match status" value="1"/>
</dbReference>
<dbReference type="InterPro" id="IPR036909">
    <property type="entry name" value="Cyt_c-like_dom_sf"/>
</dbReference>
<evidence type="ECO:0000313" key="7">
    <source>
        <dbReference type="EMBL" id="SFQ23728.1"/>
    </source>
</evidence>
<dbReference type="RefSeq" id="WP_092670695.1">
    <property type="nucleotide sequence ID" value="NZ_FOXS01000002.1"/>
</dbReference>
<organism evidence="7 8">
    <name type="scientific">Hymenobacter arizonensis</name>
    <name type="common">Siccationidurans arizonensis</name>
    <dbReference type="NCBI Taxonomy" id="1227077"/>
    <lineage>
        <taxon>Bacteria</taxon>
        <taxon>Pseudomonadati</taxon>
        <taxon>Bacteroidota</taxon>
        <taxon>Cytophagia</taxon>
        <taxon>Cytophagales</taxon>
        <taxon>Hymenobacteraceae</taxon>
        <taxon>Hymenobacter</taxon>
    </lineage>
</organism>
<accession>A0A1I5WVS6</accession>
<dbReference type="STRING" id="1227077.SAMN04515668_1513"/>
<keyword evidence="3 4" id="KW-0408">Iron</keyword>
<evidence type="ECO:0000256" key="4">
    <source>
        <dbReference type="PROSITE-ProRule" id="PRU00433"/>
    </source>
</evidence>
<reference evidence="8" key="1">
    <citation type="submission" date="2016-10" db="EMBL/GenBank/DDBJ databases">
        <authorList>
            <person name="Varghese N."/>
            <person name="Submissions S."/>
        </authorList>
    </citation>
    <scope>NUCLEOTIDE SEQUENCE [LARGE SCALE GENOMIC DNA]</scope>
    <source>
        <strain evidence="8">OR362-8,ATCC BAA-1266,JCM 13504</strain>
    </source>
</reference>
<dbReference type="InterPro" id="IPR009056">
    <property type="entry name" value="Cyt_c-like_dom"/>
</dbReference>
<keyword evidence="8" id="KW-1185">Reference proteome</keyword>
<evidence type="ECO:0000256" key="1">
    <source>
        <dbReference type="ARBA" id="ARBA00022617"/>
    </source>
</evidence>
<gene>
    <name evidence="7" type="ORF">SAMN04515668_1513</name>
</gene>
<protein>
    <submittedName>
        <fullName evidence="7">Cytochrome C oxidase, cbb3-type, subunit III</fullName>
    </submittedName>
</protein>
<dbReference type="OrthoDB" id="1524066at2"/>
<keyword evidence="1 4" id="KW-0349">Heme</keyword>
<feature type="domain" description="Cytochrome c" evidence="6">
    <location>
        <begin position="41"/>
        <end position="122"/>
    </location>
</feature>
<feature type="chain" id="PRO_5011659333" evidence="5">
    <location>
        <begin position="27"/>
        <end position="125"/>
    </location>
</feature>
<name>A0A1I5WVS6_HYMAR</name>
<feature type="signal peptide" evidence="5">
    <location>
        <begin position="1"/>
        <end position="26"/>
    </location>
</feature>
<dbReference type="PROSITE" id="PS51007">
    <property type="entry name" value="CYTC"/>
    <property type="match status" value="1"/>
</dbReference>
<dbReference type="AlphaFoldDB" id="A0A1I5WVS6"/>
<keyword evidence="5" id="KW-0732">Signal</keyword>
<proteinExistence type="predicted"/>
<dbReference type="PROSITE" id="PS51257">
    <property type="entry name" value="PROKAR_LIPOPROTEIN"/>
    <property type="match status" value="1"/>
</dbReference>
<evidence type="ECO:0000256" key="3">
    <source>
        <dbReference type="ARBA" id="ARBA00023004"/>
    </source>
</evidence>
<sequence length="125" mass="12861">MATLLRPSFRLLGALAGLLAQGCTYAQGPPPGPCNDAAAPTYAAVIAPLVAAQCLECHGAAVNATQGGGLDFSTYRGFTNQSAAYLMSSVRHEPGAAAMPKGRAQLSDCDIARLQAWIDAGWPNN</sequence>
<evidence type="ECO:0000256" key="2">
    <source>
        <dbReference type="ARBA" id="ARBA00022723"/>
    </source>
</evidence>
<dbReference type="SUPFAM" id="SSF46626">
    <property type="entry name" value="Cytochrome c"/>
    <property type="match status" value="1"/>
</dbReference>
<keyword evidence="2 4" id="KW-0479">Metal-binding</keyword>
<dbReference type="EMBL" id="FOXS01000002">
    <property type="protein sequence ID" value="SFQ23728.1"/>
    <property type="molecule type" value="Genomic_DNA"/>
</dbReference>
<dbReference type="GO" id="GO:0046872">
    <property type="term" value="F:metal ion binding"/>
    <property type="evidence" value="ECO:0007669"/>
    <property type="project" value="UniProtKB-KW"/>
</dbReference>
<evidence type="ECO:0000313" key="8">
    <source>
        <dbReference type="Proteomes" id="UP000199029"/>
    </source>
</evidence>
<dbReference type="GO" id="GO:0020037">
    <property type="term" value="F:heme binding"/>
    <property type="evidence" value="ECO:0007669"/>
    <property type="project" value="InterPro"/>
</dbReference>
<evidence type="ECO:0000259" key="6">
    <source>
        <dbReference type="PROSITE" id="PS51007"/>
    </source>
</evidence>